<comment type="subcellular location">
    <subcellularLocation>
        <location evidence="6">Cell membrane</location>
        <topology evidence="6">Multi-pass membrane protein</topology>
    </subcellularLocation>
    <subcellularLocation>
        <location evidence="1">Membrane</location>
    </subcellularLocation>
</comment>
<feature type="region of interest" description="Disordered" evidence="7">
    <location>
        <begin position="249"/>
        <end position="304"/>
    </location>
</feature>
<dbReference type="Pfam" id="PF02104">
    <property type="entry name" value="SURF1"/>
    <property type="match status" value="1"/>
</dbReference>
<evidence type="ECO:0000313" key="8">
    <source>
        <dbReference type="EMBL" id="GAB09010.1"/>
    </source>
</evidence>
<dbReference type="AlphaFoldDB" id="G7GZI5"/>
<dbReference type="PROSITE" id="PS50895">
    <property type="entry name" value="SURF1"/>
    <property type="match status" value="1"/>
</dbReference>
<proteinExistence type="inferred from homology"/>
<feature type="transmembrane region" description="Helical" evidence="6">
    <location>
        <begin position="213"/>
        <end position="236"/>
    </location>
</feature>
<evidence type="ECO:0000256" key="5">
    <source>
        <dbReference type="ARBA" id="ARBA00023136"/>
    </source>
</evidence>
<dbReference type="CDD" id="cd06662">
    <property type="entry name" value="SURF1"/>
    <property type="match status" value="1"/>
</dbReference>
<protein>
    <recommendedName>
        <fullName evidence="6">SURF1-like protein</fullName>
    </recommendedName>
</protein>
<reference evidence="8 9" key="1">
    <citation type="submission" date="2011-11" db="EMBL/GenBank/DDBJ databases">
        <title>Whole genome shotgun sequence of Gordonia araii NBRC 100433.</title>
        <authorList>
            <person name="Yoshida Y."/>
            <person name="Hosoyama A."/>
            <person name="Tsuchikane K."/>
            <person name="Katsumata H."/>
            <person name="Yamazaki S."/>
            <person name="Fujita N."/>
        </authorList>
    </citation>
    <scope>NUCLEOTIDE SEQUENCE [LARGE SCALE GENOMIC DNA]</scope>
    <source>
        <strain evidence="8 9">NBRC 100433</strain>
    </source>
</reference>
<keyword evidence="3 6" id="KW-0812">Transmembrane</keyword>
<gene>
    <name evidence="8" type="ORF">GOARA_026_00400</name>
</gene>
<dbReference type="PANTHER" id="PTHR23427:SF2">
    <property type="entry name" value="SURFEIT LOCUS PROTEIN 1"/>
    <property type="match status" value="1"/>
</dbReference>
<feature type="transmembrane region" description="Helical" evidence="6">
    <location>
        <begin position="12"/>
        <end position="35"/>
    </location>
</feature>
<organism evidence="8 9">
    <name type="scientific">Gordonia araii NBRC 100433</name>
    <dbReference type="NCBI Taxonomy" id="1073574"/>
    <lineage>
        <taxon>Bacteria</taxon>
        <taxon>Bacillati</taxon>
        <taxon>Actinomycetota</taxon>
        <taxon>Actinomycetes</taxon>
        <taxon>Mycobacteriales</taxon>
        <taxon>Gordoniaceae</taxon>
        <taxon>Gordonia</taxon>
    </lineage>
</organism>
<evidence type="ECO:0000256" key="4">
    <source>
        <dbReference type="ARBA" id="ARBA00022989"/>
    </source>
</evidence>
<accession>G7GZI5</accession>
<keyword evidence="6" id="KW-1003">Cell membrane</keyword>
<dbReference type="PANTHER" id="PTHR23427">
    <property type="entry name" value="SURFEIT LOCUS PROTEIN"/>
    <property type="match status" value="1"/>
</dbReference>
<dbReference type="InterPro" id="IPR002994">
    <property type="entry name" value="Surf1/Shy1"/>
</dbReference>
<dbReference type="InterPro" id="IPR045214">
    <property type="entry name" value="Surf1/Surf4"/>
</dbReference>
<keyword evidence="9" id="KW-1185">Reference proteome</keyword>
<evidence type="ECO:0000256" key="7">
    <source>
        <dbReference type="SAM" id="MobiDB-lite"/>
    </source>
</evidence>
<evidence type="ECO:0000256" key="3">
    <source>
        <dbReference type="ARBA" id="ARBA00022692"/>
    </source>
</evidence>
<evidence type="ECO:0000256" key="6">
    <source>
        <dbReference type="RuleBase" id="RU363076"/>
    </source>
</evidence>
<dbReference type="RefSeq" id="WP_007321087.1">
    <property type="nucleotide sequence ID" value="NZ_BAEE01000026.1"/>
</dbReference>
<comment type="similarity">
    <text evidence="2 6">Belongs to the SURF1 family.</text>
</comment>
<keyword evidence="4 6" id="KW-1133">Transmembrane helix</keyword>
<keyword evidence="5 6" id="KW-0472">Membrane</keyword>
<feature type="compositionally biased region" description="Basic and acidic residues" evidence="7">
    <location>
        <begin position="291"/>
        <end position="304"/>
    </location>
</feature>
<dbReference type="Proteomes" id="UP000035088">
    <property type="component" value="Unassembled WGS sequence"/>
</dbReference>
<name>G7GZI5_9ACTN</name>
<evidence type="ECO:0000256" key="1">
    <source>
        <dbReference type="ARBA" id="ARBA00004370"/>
    </source>
</evidence>
<dbReference type="EMBL" id="BAEE01000026">
    <property type="protein sequence ID" value="GAB09010.1"/>
    <property type="molecule type" value="Genomic_DNA"/>
</dbReference>
<evidence type="ECO:0000313" key="9">
    <source>
        <dbReference type="Proteomes" id="UP000035088"/>
    </source>
</evidence>
<dbReference type="OrthoDB" id="9807214at2"/>
<dbReference type="GO" id="GO:0005886">
    <property type="term" value="C:plasma membrane"/>
    <property type="evidence" value="ECO:0007669"/>
    <property type="project" value="UniProtKB-SubCell"/>
</dbReference>
<evidence type="ECO:0000256" key="2">
    <source>
        <dbReference type="ARBA" id="ARBA00007165"/>
    </source>
</evidence>
<sequence>MSVLRAILRPGWIALGIAVVAFAALCFSVLAPWQLGKNSTTSHRNELIREAVATSSEPIADVVRTPGTFDPETEWREVAVTGRYRTDQQVLLRLRSIEGRPAVEVLTPFETAGATYLVNRGYVRPPKAADIPEVPAPPSETVTINARIRGPEGTSPGREVSRVDGTMTAYSIDPADVARAQRTELAPFYLQLSADQPGSLAPIALPQLESGPYLSYGLQWLAFGIMAPLGVAYFLFTEIRQRRRAATDRLTADEDAADAPASAKERLRDAGFATGARQRHTIGNAPQVDDEQVKRKLADRYGRG</sequence>
<dbReference type="STRING" id="1073574.GOARA_026_00400"/>
<comment type="caution">
    <text evidence="8">The sequence shown here is derived from an EMBL/GenBank/DDBJ whole genome shotgun (WGS) entry which is preliminary data.</text>
</comment>